<reference evidence="8" key="1">
    <citation type="submission" date="2022-11" db="UniProtKB">
        <authorList>
            <consortium name="WormBaseParasite"/>
        </authorList>
    </citation>
    <scope>IDENTIFICATION</scope>
</reference>
<dbReference type="EC" id="3.1.3.2" evidence="3"/>
<accession>A0A914EGE5</accession>
<evidence type="ECO:0000259" key="6">
    <source>
        <dbReference type="Pfam" id="PF16656"/>
    </source>
</evidence>
<dbReference type="Pfam" id="PF14008">
    <property type="entry name" value="Metallophos_C"/>
    <property type="match status" value="1"/>
</dbReference>
<evidence type="ECO:0000313" key="8">
    <source>
        <dbReference type="WBParaSite" id="ACRNAN_scaffold8078.g20590.t1"/>
    </source>
</evidence>
<dbReference type="InterPro" id="IPR004843">
    <property type="entry name" value="Calcineurin-like_PHP"/>
</dbReference>
<evidence type="ECO:0000313" key="7">
    <source>
        <dbReference type="Proteomes" id="UP000887540"/>
    </source>
</evidence>
<dbReference type="Pfam" id="PF16656">
    <property type="entry name" value="Pur_ac_phosph_N"/>
    <property type="match status" value="1"/>
</dbReference>
<dbReference type="Gene3D" id="3.60.21.10">
    <property type="match status" value="1"/>
</dbReference>
<dbReference type="InterPro" id="IPR015914">
    <property type="entry name" value="PAPs_N"/>
</dbReference>
<keyword evidence="1 3" id="KW-0732">Signal</keyword>
<dbReference type="GO" id="GO:0046872">
    <property type="term" value="F:metal ion binding"/>
    <property type="evidence" value="ECO:0007669"/>
    <property type="project" value="InterPro"/>
</dbReference>
<feature type="domain" description="Purple acid phosphatase N-terminal" evidence="6">
    <location>
        <begin position="32"/>
        <end position="126"/>
    </location>
</feature>
<dbReference type="InterPro" id="IPR025733">
    <property type="entry name" value="PAPs_C"/>
</dbReference>
<comment type="catalytic activity">
    <reaction evidence="3">
        <text>a phosphate monoester + H2O = an alcohol + phosphate</text>
        <dbReference type="Rhea" id="RHEA:15017"/>
        <dbReference type="ChEBI" id="CHEBI:15377"/>
        <dbReference type="ChEBI" id="CHEBI:30879"/>
        <dbReference type="ChEBI" id="CHEBI:43474"/>
        <dbReference type="ChEBI" id="CHEBI:67140"/>
        <dbReference type="EC" id="3.1.3.2"/>
    </reaction>
</comment>
<dbReference type="AlphaFoldDB" id="A0A914EGE5"/>
<evidence type="ECO:0000259" key="4">
    <source>
        <dbReference type="Pfam" id="PF00149"/>
    </source>
</evidence>
<keyword evidence="2" id="KW-0325">Glycoprotein</keyword>
<evidence type="ECO:0000259" key="5">
    <source>
        <dbReference type="Pfam" id="PF14008"/>
    </source>
</evidence>
<dbReference type="InterPro" id="IPR041792">
    <property type="entry name" value="MPP_PAP"/>
</dbReference>
<dbReference type="GO" id="GO:0003993">
    <property type="term" value="F:acid phosphatase activity"/>
    <property type="evidence" value="ECO:0007669"/>
    <property type="project" value="UniProtKB-EC"/>
</dbReference>
<keyword evidence="3" id="KW-0378">Hydrolase</keyword>
<dbReference type="CDD" id="cd00839">
    <property type="entry name" value="MPP_PAPs"/>
    <property type="match status" value="1"/>
</dbReference>
<dbReference type="Proteomes" id="UP000887540">
    <property type="component" value="Unplaced"/>
</dbReference>
<keyword evidence="7" id="KW-1185">Reference proteome</keyword>
<name>A0A914EGE5_9BILA</name>
<dbReference type="InterPro" id="IPR008963">
    <property type="entry name" value="Purple_acid_Pase-like_N"/>
</dbReference>
<dbReference type="PANTHER" id="PTHR45867:SF10">
    <property type="entry name" value="PURPLE ACID PHOSPHATASE"/>
    <property type="match status" value="1"/>
</dbReference>
<evidence type="ECO:0000256" key="1">
    <source>
        <dbReference type="ARBA" id="ARBA00022729"/>
    </source>
</evidence>
<feature type="signal peptide" evidence="3">
    <location>
        <begin position="1"/>
        <end position="19"/>
    </location>
</feature>
<dbReference type="Gene3D" id="2.60.40.380">
    <property type="entry name" value="Purple acid phosphatase-like, N-terminal"/>
    <property type="match status" value="1"/>
</dbReference>
<dbReference type="SUPFAM" id="SSF49363">
    <property type="entry name" value="Purple acid phosphatase, N-terminal domain"/>
    <property type="match status" value="1"/>
</dbReference>
<feature type="chain" id="PRO_5038161540" description="Purple acid phosphatase" evidence="3">
    <location>
        <begin position="20"/>
        <end position="442"/>
    </location>
</feature>
<feature type="domain" description="Purple acid phosphatase C-terminal" evidence="5">
    <location>
        <begin position="372"/>
        <end position="435"/>
    </location>
</feature>
<protein>
    <recommendedName>
        <fullName evidence="3">Purple acid phosphatase</fullName>
        <ecNumber evidence="3">3.1.3.2</ecNumber>
    </recommendedName>
</protein>
<dbReference type="SUPFAM" id="SSF56300">
    <property type="entry name" value="Metallo-dependent phosphatases"/>
    <property type="match status" value="1"/>
</dbReference>
<feature type="domain" description="Calcineurin-like phosphoesterase" evidence="4">
    <location>
        <begin position="136"/>
        <end position="348"/>
    </location>
</feature>
<sequence length="442" mass="50346">MFRFLALLAFSINALLLQALVIGPQQKAYNAPEQIRIALGKEPNSMLVTWSTMHPLSPSMVPKVNYGVNPFYLKSTENATVDHFQYDFGGEQWIYRVALPNLQYKTTYYYQVGSPEGWSTTYNFTTFPQGNNFSYTIAIYGDFGLKNDVSLAYLKQAAANNQYDIVFHIGDFAYDLFTDNGQVGDEWLRDVQDITATKPYMVLAGNHEVNGFENFTHYRNRFTVPINNPYNDTQFYSFNLGPVHYTALSSEYISLAFLYEQPAINQYNWISQDLQQAKANRANQPWIIAGMHRPIYWPYPSSVSLDGDFVENYTMWILKDGNDKIPGLEKLFIDSEVDMLFAGHVHGYERNYPIANGTVYKDGPNPYHNAKAPIHITTGSPGNQEGQDTTEFNCPPSPSSAQRSLKYGYTLLHVYNATHMHMEQISVADNGKVIDDIWIIKD</sequence>
<evidence type="ECO:0000256" key="2">
    <source>
        <dbReference type="ARBA" id="ARBA00023180"/>
    </source>
</evidence>
<proteinExistence type="inferred from homology"/>
<dbReference type="WBParaSite" id="ACRNAN_scaffold8078.g20590.t1">
    <property type="protein sequence ID" value="ACRNAN_scaffold8078.g20590.t1"/>
    <property type="gene ID" value="ACRNAN_scaffold8078.g20590"/>
</dbReference>
<comment type="similarity">
    <text evidence="3">Belongs to the metallophosphoesterase superfamily. Purple acid phosphatase family.</text>
</comment>
<dbReference type="PANTHER" id="PTHR45867">
    <property type="entry name" value="PURPLE ACID PHOSPHATASE"/>
    <property type="match status" value="1"/>
</dbReference>
<dbReference type="Pfam" id="PF00149">
    <property type="entry name" value="Metallophos"/>
    <property type="match status" value="1"/>
</dbReference>
<organism evidence="7 8">
    <name type="scientific">Acrobeloides nanus</name>
    <dbReference type="NCBI Taxonomy" id="290746"/>
    <lineage>
        <taxon>Eukaryota</taxon>
        <taxon>Metazoa</taxon>
        <taxon>Ecdysozoa</taxon>
        <taxon>Nematoda</taxon>
        <taxon>Chromadorea</taxon>
        <taxon>Rhabditida</taxon>
        <taxon>Tylenchina</taxon>
        <taxon>Cephalobomorpha</taxon>
        <taxon>Cephaloboidea</taxon>
        <taxon>Cephalobidae</taxon>
        <taxon>Acrobeloides</taxon>
    </lineage>
</organism>
<evidence type="ECO:0000256" key="3">
    <source>
        <dbReference type="RuleBase" id="RU361203"/>
    </source>
</evidence>
<dbReference type="InterPro" id="IPR029052">
    <property type="entry name" value="Metallo-depent_PP-like"/>
</dbReference>